<keyword evidence="1" id="KW-1015">Disulfide bond</keyword>
<name>A0A8C2ZTU8_CYCLU</name>
<dbReference type="InterPro" id="IPR018378">
    <property type="entry name" value="C-type_lectin_CS"/>
</dbReference>
<evidence type="ECO:0000313" key="4">
    <source>
        <dbReference type="Proteomes" id="UP000694565"/>
    </source>
</evidence>
<dbReference type="PANTHER" id="PTHR45784:SF3">
    <property type="entry name" value="C-TYPE LECTIN DOMAIN FAMILY 4 MEMBER K-LIKE-RELATED"/>
    <property type="match status" value="1"/>
</dbReference>
<dbReference type="PANTHER" id="PTHR45784">
    <property type="entry name" value="C-TYPE LECTIN DOMAIN FAMILY 20 MEMBER A-RELATED"/>
    <property type="match status" value="1"/>
</dbReference>
<dbReference type="PROSITE" id="PS00615">
    <property type="entry name" value="C_TYPE_LECTIN_1"/>
    <property type="match status" value="1"/>
</dbReference>
<evidence type="ECO:0000259" key="2">
    <source>
        <dbReference type="PROSITE" id="PS50041"/>
    </source>
</evidence>
<dbReference type="Gene3D" id="3.10.100.10">
    <property type="entry name" value="Mannose-Binding Protein A, subunit A"/>
    <property type="match status" value="2"/>
</dbReference>
<dbReference type="Ensembl" id="ENSCLMT00005033280.1">
    <property type="protein sequence ID" value="ENSCLMP00005031914.1"/>
    <property type="gene ID" value="ENSCLMG00005015399.1"/>
</dbReference>
<dbReference type="PROSITE" id="PS50041">
    <property type="entry name" value="C_TYPE_LECTIN_2"/>
    <property type="match status" value="2"/>
</dbReference>
<evidence type="ECO:0000256" key="1">
    <source>
        <dbReference type="ARBA" id="ARBA00023157"/>
    </source>
</evidence>
<reference evidence="3" key="2">
    <citation type="submission" date="2025-09" db="UniProtKB">
        <authorList>
            <consortium name="Ensembl"/>
        </authorList>
    </citation>
    <scope>IDENTIFICATION</scope>
</reference>
<feature type="domain" description="C-type lectin" evidence="2">
    <location>
        <begin position="90"/>
        <end position="158"/>
    </location>
</feature>
<dbReference type="InterPro" id="IPR001304">
    <property type="entry name" value="C-type_lectin-like"/>
</dbReference>
<keyword evidence="4" id="KW-1185">Reference proteome</keyword>
<dbReference type="GeneTree" id="ENSGT00940000168532"/>
<evidence type="ECO:0000313" key="3">
    <source>
        <dbReference type="Ensembl" id="ENSCLMP00005031914.1"/>
    </source>
</evidence>
<dbReference type="Proteomes" id="UP000694565">
    <property type="component" value="Unplaced"/>
</dbReference>
<proteinExistence type="predicted"/>
<dbReference type="AlphaFoldDB" id="A0A8C2ZTU8"/>
<dbReference type="InterPro" id="IPR016187">
    <property type="entry name" value="CTDL_fold"/>
</dbReference>
<dbReference type="SUPFAM" id="SSF56436">
    <property type="entry name" value="C-type lectin-like"/>
    <property type="match status" value="2"/>
</dbReference>
<dbReference type="Pfam" id="PF00059">
    <property type="entry name" value="Lectin_C"/>
    <property type="match status" value="2"/>
</dbReference>
<sequence>GGNYTLINITKNWCQALQYCRVHFDDLANINDKRQNENAIKEGKNTNFWIGLMFDEWEWEDGSCSSFRKWNPIPKAVEQWLQCTDVGGPFWIGLRQSHVFGFWIWSDRMVSYCNWKNDTVLELPKPGSAVYNHCGAIDKMDSKWSDEDCSDRKPFLCEEEIVFMNK</sequence>
<reference evidence="3" key="1">
    <citation type="submission" date="2025-08" db="UniProtKB">
        <authorList>
            <consortium name="Ensembl"/>
        </authorList>
    </citation>
    <scope>IDENTIFICATION</scope>
</reference>
<accession>A0A8C2ZTU8</accession>
<feature type="domain" description="C-type lectin" evidence="2">
    <location>
        <begin position="1"/>
        <end position="86"/>
    </location>
</feature>
<protein>
    <recommendedName>
        <fullName evidence="2">C-type lectin domain-containing protein</fullName>
    </recommendedName>
</protein>
<organism evidence="3 4">
    <name type="scientific">Cyclopterus lumpus</name>
    <name type="common">Lumpsucker</name>
    <dbReference type="NCBI Taxonomy" id="8103"/>
    <lineage>
        <taxon>Eukaryota</taxon>
        <taxon>Metazoa</taxon>
        <taxon>Chordata</taxon>
        <taxon>Craniata</taxon>
        <taxon>Vertebrata</taxon>
        <taxon>Euteleostomi</taxon>
        <taxon>Actinopterygii</taxon>
        <taxon>Neopterygii</taxon>
        <taxon>Teleostei</taxon>
        <taxon>Neoteleostei</taxon>
        <taxon>Acanthomorphata</taxon>
        <taxon>Eupercaria</taxon>
        <taxon>Perciformes</taxon>
        <taxon>Cottioidei</taxon>
        <taxon>Cottales</taxon>
        <taxon>Cyclopteridae</taxon>
        <taxon>Cyclopterus</taxon>
    </lineage>
</organism>
<dbReference type="InterPro" id="IPR016186">
    <property type="entry name" value="C-type_lectin-like/link_sf"/>
</dbReference>